<evidence type="ECO:0000313" key="3">
    <source>
        <dbReference type="Proteomes" id="UP001595907"/>
    </source>
</evidence>
<name>A0ABV8QX09_9BACT</name>
<keyword evidence="3" id="KW-1185">Reference proteome</keyword>
<proteinExistence type="predicted"/>
<keyword evidence="1" id="KW-0812">Transmembrane</keyword>
<evidence type="ECO:0000313" key="2">
    <source>
        <dbReference type="EMBL" id="MFC4263504.1"/>
    </source>
</evidence>
<dbReference type="RefSeq" id="WP_379710159.1">
    <property type="nucleotide sequence ID" value="NZ_JBHSCZ010000002.1"/>
</dbReference>
<organism evidence="2 3">
    <name type="scientific">Ferruginibacter yonginensis</name>
    <dbReference type="NCBI Taxonomy" id="1310416"/>
    <lineage>
        <taxon>Bacteria</taxon>
        <taxon>Pseudomonadati</taxon>
        <taxon>Bacteroidota</taxon>
        <taxon>Chitinophagia</taxon>
        <taxon>Chitinophagales</taxon>
        <taxon>Chitinophagaceae</taxon>
        <taxon>Ferruginibacter</taxon>
    </lineage>
</organism>
<sequence length="70" mass="7823">MKTSKKLIYATAAVALTGLIIYAIRKKNTKNRVAQVADEGYETAADVLHPTKNSRFKKLHYGPVLPHHSF</sequence>
<comment type="caution">
    <text evidence="2">The sequence shown here is derived from an EMBL/GenBank/DDBJ whole genome shotgun (WGS) entry which is preliminary data.</text>
</comment>
<keyword evidence="1" id="KW-0472">Membrane</keyword>
<protein>
    <submittedName>
        <fullName evidence="2">Uncharacterized protein</fullName>
    </submittedName>
</protein>
<keyword evidence="1" id="KW-1133">Transmembrane helix</keyword>
<reference evidence="3" key="1">
    <citation type="journal article" date="2019" name="Int. J. Syst. Evol. Microbiol.">
        <title>The Global Catalogue of Microorganisms (GCM) 10K type strain sequencing project: providing services to taxonomists for standard genome sequencing and annotation.</title>
        <authorList>
            <consortium name="The Broad Institute Genomics Platform"/>
            <consortium name="The Broad Institute Genome Sequencing Center for Infectious Disease"/>
            <person name="Wu L."/>
            <person name="Ma J."/>
        </authorList>
    </citation>
    <scope>NUCLEOTIDE SEQUENCE [LARGE SCALE GENOMIC DNA]</scope>
    <source>
        <strain evidence="3">CECT 8289</strain>
    </source>
</reference>
<dbReference type="EMBL" id="JBHSCZ010000002">
    <property type="protein sequence ID" value="MFC4263504.1"/>
    <property type="molecule type" value="Genomic_DNA"/>
</dbReference>
<evidence type="ECO:0000256" key="1">
    <source>
        <dbReference type="SAM" id="Phobius"/>
    </source>
</evidence>
<gene>
    <name evidence="2" type="ORF">ACFOWM_11475</name>
</gene>
<accession>A0ABV8QX09</accession>
<dbReference type="Proteomes" id="UP001595907">
    <property type="component" value="Unassembled WGS sequence"/>
</dbReference>
<feature type="transmembrane region" description="Helical" evidence="1">
    <location>
        <begin position="6"/>
        <end position="24"/>
    </location>
</feature>